<comment type="caution">
    <text evidence="2">The sequence shown here is derived from an EMBL/GenBank/DDBJ whole genome shotgun (WGS) entry which is preliminary data.</text>
</comment>
<dbReference type="Proteomes" id="UP001642483">
    <property type="component" value="Unassembled WGS sequence"/>
</dbReference>
<dbReference type="InterPro" id="IPR017943">
    <property type="entry name" value="Bactericidal_perm-incr_a/b_dom"/>
</dbReference>
<accession>A0ABP0FP38</accession>
<keyword evidence="1" id="KW-0732">Signal</keyword>
<evidence type="ECO:0000313" key="2">
    <source>
        <dbReference type="EMBL" id="CAK8681400.1"/>
    </source>
</evidence>
<name>A0ABP0FP38_CLALP</name>
<proteinExistence type="predicted"/>
<keyword evidence="3" id="KW-1185">Reference proteome</keyword>
<sequence>MFLEKFKLVLLLVVVFSLNEKSSALVVSQTQLDNFAGFLKLMVGTFLRQASIPDIKDNKKLELTNLDVTRASVGNVIIKNPKPSEFKISLKNIDISIKGRFRFKQEIRVPIIAAALPFFGRKKRFIGKVFKKIKNVVKKPFDLAKKVVKTVLDKTPKFKLTTIKTSGNVQVSGKIDLTVTLKLETKGEKLVLTSLPNSCDDDINDFKIRISDNKLKFIINPILKLLRGTIARKIIENKICEVVDNKLNKDSGLTIFSIPPNRLNRYSLNRRV</sequence>
<evidence type="ECO:0000313" key="3">
    <source>
        <dbReference type="Proteomes" id="UP001642483"/>
    </source>
</evidence>
<dbReference type="Gene3D" id="3.15.10.10">
    <property type="entry name" value="Bactericidal permeability-increasing protein, domain 1"/>
    <property type="match status" value="2"/>
</dbReference>
<evidence type="ECO:0000256" key="1">
    <source>
        <dbReference type="SAM" id="SignalP"/>
    </source>
</evidence>
<feature type="signal peptide" evidence="1">
    <location>
        <begin position="1"/>
        <end position="24"/>
    </location>
</feature>
<organism evidence="2 3">
    <name type="scientific">Clavelina lepadiformis</name>
    <name type="common">Light-bulb sea squirt</name>
    <name type="synonym">Ascidia lepadiformis</name>
    <dbReference type="NCBI Taxonomy" id="159417"/>
    <lineage>
        <taxon>Eukaryota</taxon>
        <taxon>Metazoa</taxon>
        <taxon>Chordata</taxon>
        <taxon>Tunicata</taxon>
        <taxon>Ascidiacea</taxon>
        <taxon>Aplousobranchia</taxon>
        <taxon>Clavelinidae</taxon>
        <taxon>Clavelina</taxon>
    </lineage>
</organism>
<dbReference type="SUPFAM" id="SSF55394">
    <property type="entry name" value="Bactericidal permeability-increasing protein, BPI"/>
    <property type="match status" value="1"/>
</dbReference>
<dbReference type="EMBL" id="CAWYQH010000079">
    <property type="protein sequence ID" value="CAK8681400.1"/>
    <property type="molecule type" value="Genomic_DNA"/>
</dbReference>
<protein>
    <recommendedName>
        <fullName evidence="4">Lipid-binding serum glycoprotein N-terminal domain-containing protein</fullName>
    </recommendedName>
</protein>
<evidence type="ECO:0008006" key="4">
    <source>
        <dbReference type="Google" id="ProtNLM"/>
    </source>
</evidence>
<gene>
    <name evidence="2" type="ORF">CVLEPA_LOCUS11605</name>
</gene>
<reference evidence="2 3" key="1">
    <citation type="submission" date="2024-02" db="EMBL/GenBank/DDBJ databases">
        <authorList>
            <person name="Daric V."/>
            <person name="Darras S."/>
        </authorList>
    </citation>
    <scope>NUCLEOTIDE SEQUENCE [LARGE SCALE GENOMIC DNA]</scope>
</reference>
<feature type="chain" id="PRO_5045789252" description="Lipid-binding serum glycoprotein N-terminal domain-containing protein" evidence="1">
    <location>
        <begin position="25"/>
        <end position="272"/>
    </location>
</feature>